<evidence type="ECO:0000256" key="2">
    <source>
        <dbReference type="ARBA" id="ARBA00007459"/>
    </source>
</evidence>
<feature type="compositionally biased region" description="Low complexity" evidence="5">
    <location>
        <begin position="217"/>
        <end position="230"/>
    </location>
</feature>
<protein>
    <recommendedName>
        <fullName evidence="6">Pre-mRNA polyadenylation factor Fip1 domain-containing protein</fullName>
    </recommendedName>
</protein>
<comment type="caution">
    <text evidence="7">The sequence shown here is derived from an EMBL/GenBank/DDBJ whole genome shotgun (WGS) entry which is preliminary data.</text>
</comment>
<dbReference type="AlphaFoldDB" id="A0ABD3NSU8"/>
<keyword evidence="3" id="KW-0507">mRNA processing</keyword>
<organism evidence="7 8">
    <name type="scientific">Stephanodiscus triporus</name>
    <dbReference type="NCBI Taxonomy" id="2934178"/>
    <lineage>
        <taxon>Eukaryota</taxon>
        <taxon>Sar</taxon>
        <taxon>Stramenopiles</taxon>
        <taxon>Ochrophyta</taxon>
        <taxon>Bacillariophyta</taxon>
        <taxon>Coscinodiscophyceae</taxon>
        <taxon>Thalassiosirophycidae</taxon>
        <taxon>Stephanodiscales</taxon>
        <taxon>Stephanodiscaceae</taxon>
        <taxon>Stephanodiscus</taxon>
    </lineage>
</organism>
<dbReference type="EMBL" id="JALLAZ020001269">
    <property type="protein sequence ID" value="KAL3777726.1"/>
    <property type="molecule type" value="Genomic_DNA"/>
</dbReference>
<sequence>MGLMRRGGISSLLGSASGLLSQMNRTWVRKDATPPTLTSRRGEGTPRATTAMKTLSPTSTETTGREGWPTAADEDNNKSRLDPAQLLALRQCRIEVAKAHTWSLKSSENAGRIPCLFSKRTGFNIHMDQIEDKPWDRGGMGPDGAIAPAVDVTDYFNYGMTKEDWLEYSKFQLSVCRQKRLPDAGIVPVVARTPRVQGDRVAVWMKKEKKDDKEKAAAAMDAKARNNNNANEDKDEDNNAVEFGVELSRGHQGGGGQQRDR</sequence>
<name>A0ABD3NSU8_9STRA</name>
<feature type="compositionally biased region" description="Basic and acidic residues" evidence="5">
    <location>
        <begin position="207"/>
        <end position="216"/>
    </location>
</feature>
<feature type="domain" description="Pre-mRNA polyadenylation factor Fip1" evidence="6">
    <location>
        <begin position="125"/>
        <end position="172"/>
    </location>
</feature>
<gene>
    <name evidence="7" type="ORF">ACHAW5_008955</name>
</gene>
<reference evidence="7 8" key="1">
    <citation type="submission" date="2024-10" db="EMBL/GenBank/DDBJ databases">
        <title>Updated reference genomes for cyclostephanoid diatoms.</title>
        <authorList>
            <person name="Roberts W.R."/>
            <person name="Alverson A.J."/>
        </authorList>
    </citation>
    <scope>NUCLEOTIDE SEQUENCE [LARGE SCALE GENOMIC DNA]</scope>
    <source>
        <strain evidence="7 8">AJA276-08</strain>
    </source>
</reference>
<dbReference type="GO" id="GO:0006397">
    <property type="term" value="P:mRNA processing"/>
    <property type="evidence" value="ECO:0007669"/>
    <property type="project" value="UniProtKB-KW"/>
</dbReference>
<feature type="region of interest" description="Disordered" evidence="5">
    <location>
        <begin position="207"/>
        <end position="261"/>
    </location>
</feature>
<evidence type="ECO:0000259" key="6">
    <source>
        <dbReference type="Pfam" id="PF05182"/>
    </source>
</evidence>
<keyword evidence="4" id="KW-0539">Nucleus</keyword>
<feature type="compositionally biased region" description="Polar residues" evidence="5">
    <location>
        <begin position="47"/>
        <end position="62"/>
    </location>
</feature>
<dbReference type="Pfam" id="PF05182">
    <property type="entry name" value="Fip1"/>
    <property type="match status" value="1"/>
</dbReference>
<feature type="compositionally biased region" description="Gly residues" evidence="5">
    <location>
        <begin position="251"/>
        <end position="261"/>
    </location>
</feature>
<feature type="region of interest" description="Disordered" evidence="5">
    <location>
        <begin position="29"/>
        <end position="78"/>
    </location>
</feature>
<evidence type="ECO:0000256" key="5">
    <source>
        <dbReference type="SAM" id="MobiDB-lite"/>
    </source>
</evidence>
<evidence type="ECO:0000313" key="8">
    <source>
        <dbReference type="Proteomes" id="UP001530315"/>
    </source>
</evidence>
<comment type="similarity">
    <text evidence="2">Belongs to the FIP1 family.</text>
</comment>
<accession>A0ABD3NSU8</accession>
<dbReference type="GO" id="GO:0005634">
    <property type="term" value="C:nucleus"/>
    <property type="evidence" value="ECO:0007669"/>
    <property type="project" value="UniProtKB-SubCell"/>
</dbReference>
<proteinExistence type="inferred from homology"/>
<evidence type="ECO:0000256" key="3">
    <source>
        <dbReference type="ARBA" id="ARBA00022664"/>
    </source>
</evidence>
<comment type="subcellular location">
    <subcellularLocation>
        <location evidence="1">Nucleus</location>
    </subcellularLocation>
</comment>
<dbReference type="InterPro" id="IPR007854">
    <property type="entry name" value="Fip1_dom"/>
</dbReference>
<evidence type="ECO:0000256" key="4">
    <source>
        <dbReference type="ARBA" id="ARBA00023242"/>
    </source>
</evidence>
<keyword evidence="8" id="KW-1185">Reference proteome</keyword>
<evidence type="ECO:0000313" key="7">
    <source>
        <dbReference type="EMBL" id="KAL3777726.1"/>
    </source>
</evidence>
<dbReference type="Proteomes" id="UP001530315">
    <property type="component" value="Unassembled WGS sequence"/>
</dbReference>
<evidence type="ECO:0000256" key="1">
    <source>
        <dbReference type="ARBA" id="ARBA00004123"/>
    </source>
</evidence>